<organism evidence="2 3">
    <name type="scientific">Rozella allomycis (strain CSF55)</name>
    <dbReference type="NCBI Taxonomy" id="988480"/>
    <lineage>
        <taxon>Eukaryota</taxon>
        <taxon>Fungi</taxon>
        <taxon>Fungi incertae sedis</taxon>
        <taxon>Cryptomycota</taxon>
        <taxon>Cryptomycota incertae sedis</taxon>
        <taxon>Rozella</taxon>
    </lineage>
</organism>
<dbReference type="InterPro" id="IPR001214">
    <property type="entry name" value="SET_dom"/>
</dbReference>
<dbReference type="InterPro" id="IPR046341">
    <property type="entry name" value="SET_dom_sf"/>
</dbReference>
<dbReference type="GO" id="GO:0016279">
    <property type="term" value="F:protein-lysine N-methyltransferase activity"/>
    <property type="evidence" value="ECO:0007669"/>
    <property type="project" value="TreeGrafter"/>
</dbReference>
<dbReference type="Proteomes" id="UP000281549">
    <property type="component" value="Unassembled WGS sequence"/>
</dbReference>
<proteinExistence type="predicted"/>
<dbReference type="PROSITE" id="PS50280">
    <property type="entry name" value="SET"/>
    <property type="match status" value="1"/>
</dbReference>
<dbReference type="PANTHER" id="PTHR13271:SF34">
    <property type="entry name" value="N-LYSINE METHYLTRANSFERASE SETD6"/>
    <property type="match status" value="1"/>
</dbReference>
<reference evidence="3" key="1">
    <citation type="journal article" date="2018" name="Nat. Microbiol.">
        <title>Leveraging single-cell genomics to expand the fungal tree of life.</title>
        <authorList>
            <person name="Ahrendt S.R."/>
            <person name="Quandt C.A."/>
            <person name="Ciobanu D."/>
            <person name="Clum A."/>
            <person name="Salamov A."/>
            <person name="Andreopoulos B."/>
            <person name="Cheng J.F."/>
            <person name="Woyke T."/>
            <person name="Pelin A."/>
            <person name="Henrissat B."/>
            <person name="Reynolds N.K."/>
            <person name="Benny G.L."/>
            <person name="Smith M.E."/>
            <person name="James T.Y."/>
            <person name="Grigoriev I.V."/>
        </authorList>
    </citation>
    <scope>NUCLEOTIDE SEQUENCE [LARGE SCALE GENOMIC DNA]</scope>
    <source>
        <strain evidence="3">CSF55</strain>
    </source>
</reference>
<name>A0A4P9YEF3_ROZAC</name>
<sequence length="128" mass="14767">MTDEEIEKQFHIAGSIVSSYSFTEDDIIQMVPLADVLNHKTGFNNARLFYDSECLRMIAIQPIHKNDQIFNTYGELGNSQLLLRYGFIEKENAYNDVEIIATEVTDSVECENKEERIDLLLEDEVIDE</sequence>
<dbReference type="SUPFAM" id="SSF82199">
    <property type="entry name" value="SET domain"/>
    <property type="match status" value="1"/>
</dbReference>
<evidence type="ECO:0000313" key="3">
    <source>
        <dbReference type="Proteomes" id="UP000281549"/>
    </source>
</evidence>
<feature type="domain" description="SET" evidence="1">
    <location>
        <begin position="1"/>
        <end position="74"/>
    </location>
</feature>
<accession>A0A4P9YEF3</accession>
<evidence type="ECO:0000259" key="1">
    <source>
        <dbReference type="PROSITE" id="PS50280"/>
    </source>
</evidence>
<evidence type="ECO:0000313" key="2">
    <source>
        <dbReference type="EMBL" id="RKP17292.1"/>
    </source>
</evidence>
<dbReference type="InterPro" id="IPR050600">
    <property type="entry name" value="SETD3_SETD6_MTase"/>
</dbReference>
<dbReference type="PANTHER" id="PTHR13271">
    <property type="entry name" value="UNCHARACTERIZED PUTATIVE METHYLTRANSFERASE"/>
    <property type="match status" value="1"/>
</dbReference>
<dbReference type="Gene3D" id="3.90.1410.10">
    <property type="entry name" value="set domain protein methyltransferase, domain 1"/>
    <property type="match status" value="1"/>
</dbReference>
<dbReference type="AlphaFoldDB" id="A0A4P9YEF3"/>
<dbReference type="EMBL" id="ML005916">
    <property type="protein sequence ID" value="RKP17292.1"/>
    <property type="molecule type" value="Genomic_DNA"/>
</dbReference>
<dbReference type="GO" id="GO:0005634">
    <property type="term" value="C:nucleus"/>
    <property type="evidence" value="ECO:0007669"/>
    <property type="project" value="TreeGrafter"/>
</dbReference>
<protein>
    <submittedName>
        <fullName evidence="2">SET domain-containing protein</fullName>
    </submittedName>
</protein>
<gene>
    <name evidence="2" type="ORF">ROZALSC1DRAFT_24349</name>
</gene>